<dbReference type="Proteomes" id="UP000704712">
    <property type="component" value="Unassembled WGS sequence"/>
</dbReference>
<sequence>MKFAFDRLGTDNYKVYDVETLRTPKTNKQSLPRHEVHISAFSKEGQVCLKRVKGKITKRMPNITAESVVILLLDPRTKLTVESLIQPVFQEKSIKDTDENLALPLPAESSTVIADAVMEEGKVLLRSAHRRVFCAMHTSNSGANNSTDVEMPSNLDLVPSVEDDLVMYGATLVSWAMNSSPVSTIHE</sequence>
<protein>
    <submittedName>
        <fullName evidence="1">Uncharacterized protein</fullName>
    </submittedName>
</protein>
<dbReference type="AlphaFoldDB" id="A0A8S9UFK6"/>
<proteinExistence type="predicted"/>
<accession>A0A8S9UFK6</accession>
<organism evidence="1 2">
    <name type="scientific">Phytophthora infestans</name>
    <name type="common">Potato late blight agent</name>
    <name type="synonym">Botrytis infestans</name>
    <dbReference type="NCBI Taxonomy" id="4787"/>
    <lineage>
        <taxon>Eukaryota</taxon>
        <taxon>Sar</taxon>
        <taxon>Stramenopiles</taxon>
        <taxon>Oomycota</taxon>
        <taxon>Peronosporomycetes</taxon>
        <taxon>Peronosporales</taxon>
        <taxon>Peronosporaceae</taxon>
        <taxon>Phytophthora</taxon>
    </lineage>
</organism>
<evidence type="ECO:0000313" key="1">
    <source>
        <dbReference type="EMBL" id="KAF4137158.1"/>
    </source>
</evidence>
<evidence type="ECO:0000313" key="2">
    <source>
        <dbReference type="Proteomes" id="UP000704712"/>
    </source>
</evidence>
<reference evidence="1" key="1">
    <citation type="submission" date="2020-03" db="EMBL/GenBank/DDBJ databases">
        <title>Hybrid Assembly of Korean Phytophthora infestans isolates.</title>
        <authorList>
            <person name="Prokchorchik M."/>
            <person name="Lee Y."/>
            <person name="Seo J."/>
            <person name="Cho J.-H."/>
            <person name="Park Y.-E."/>
            <person name="Jang D.-C."/>
            <person name="Im J.-S."/>
            <person name="Choi J.-G."/>
            <person name="Park H.-J."/>
            <person name="Lee G.-B."/>
            <person name="Lee Y.-G."/>
            <person name="Hong S.-Y."/>
            <person name="Cho K."/>
            <person name="Sohn K.H."/>
        </authorList>
    </citation>
    <scope>NUCLEOTIDE SEQUENCE</scope>
    <source>
        <strain evidence="1">KR_2_A2</strain>
    </source>
</reference>
<gene>
    <name evidence="1" type="ORF">GN958_ATG13626</name>
</gene>
<name>A0A8S9UFK6_PHYIN</name>
<comment type="caution">
    <text evidence="1">The sequence shown here is derived from an EMBL/GenBank/DDBJ whole genome shotgun (WGS) entry which is preliminary data.</text>
</comment>
<dbReference type="EMBL" id="JAACNO010001856">
    <property type="protein sequence ID" value="KAF4137158.1"/>
    <property type="molecule type" value="Genomic_DNA"/>
</dbReference>